<gene>
    <name evidence="1" type="ORF">IGM_05973</name>
</gene>
<reference evidence="1 2" key="1">
    <citation type="submission" date="2012-12" db="EMBL/GenBank/DDBJ databases">
        <title>The Genome Sequence of Bacillus cereus HuB4-4.</title>
        <authorList>
            <consortium name="The Broad Institute Genome Sequencing Platform"/>
            <consortium name="The Broad Institute Genome Sequencing Center for Infectious Disease"/>
            <person name="Feldgarden M."/>
            <person name="Van der Auwera G.A."/>
            <person name="Mahillon J."/>
            <person name="Duprez V."/>
            <person name="Timmery S."/>
            <person name="Mattelet C."/>
            <person name="Dierick K."/>
            <person name="Sun M."/>
            <person name="Yu Z."/>
            <person name="Zhu L."/>
            <person name="Hu X."/>
            <person name="Shank E.B."/>
            <person name="Swiecicka I."/>
            <person name="Hansen B.M."/>
            <person name="Andrup L."/>
            <person name="Walker B."/>
            <person name="Young S.K."/>
            <person name="Zeng Q."/>
            <person name="Gargeya S."/>
            <person name="Fitzgerald M."/>
            <person name="Haas B."/>
            <person name="Abouelleil A."/>
            <person name="Alvarado L."/>
            <person name="Arachchi H.M."/>
            <person name="Berlin A.M."/>
            <person name="Chapman S.B."/>
            <person name="Dewar J."/>
            <person name="Goldberg J."/>
            <person name="Griggs A."/>
            <person name="Gujja S."/>
            <person name="Hansen M."/>
            <person name="Howarth C."/>
            <person name="Imamovic A."/>
            <person name="Larimer J."/>
            <person name="McCowan C."/>
            <person name="Murphy C."/>
            <person name="Neiman D."/>
            <person name="Pearson M."/>
            <person name="Priest M."/>
            <person name="Roberts A."/>
            <person name="Saif S."/>
            <person name="Shea T."/>
            <person name="Sisk P."/>
            <person name="Sykes S."/>
            <person name="Wortman J."/>
            <person name="Nusbaum C."/>
            <person name="Birren B."/>
        </authorList>
    </citation>
    <scope>NUCLEOTIDE SEQUENCE [LARGE SCALE GENOMIC DNA]</scope>
    <source>
        <strain evidence="1 2">HuB4-4</strain>
    </source>
</reference>
<evidence type="ECO:0000313" key="1">
    <source>
        <dbReference type="EMBL" id="EOP80276.1"/>
    </source>
</evidence>
<sequence>MVNYKSIYKTIKNPYKLASYLGERGMLKSIPDEIYLKWIYRARMDKNLDMENPITFNEKLQWLKLYDRNPLYTQLVDKYEVRKYISNIIGERYLIPLLGVYEKFSDIDFDKLPRQFVLKCTHDSGGLVVCKDKNALDMESAERKINRSLKRNYYYLQREWPYKNVKPRIICEQYMLDESNEELKDYKFLCFNGKVQCSFVCLNRGTKEGLNVDFYDLNWNPMPFTRQYPNSGQKINKPKNYDQMIEFAELLSKDFPFVRVDFYEVNGNLYFGELTFYPGSGLEKFSPEKYDEIFGDWMQLPKEKLIR</sequence>
<accession>A0A9W5QNX5</accession>
<dbReference type="AlphaFoldDB" id="A0A9W5QNX5"/>
<dbReference type="RefSeq" id="WP_016099306.1">
    <property type="nucleotide sequence ID" value="NZ_KB976545.1"/>
</dbReference>
<dbReference type="InterPro" id="IPR029465">
    <property type="entry name" value="ATPgrasp_TupA"/>
</dbReference>
<name>A0A9W5QNX5_BACCE</name>
<proteinExistence type="predicted"/>
<evidence type="ECO:0000313" key="2">
    <source>
        <dbReference type="Proteomes" id="UP000014009"/>
    </source>
</evidence>
<organism evidence="1 2">
    <name type="scientific">Bacillus cereus HuB4-4</name>
    <dbReference type="NCBI Taxonomy" id="1053211"/>
    <lineage>
        <taxon>Bacteria</taxon>
        <taxon>Bacillati</taxon>
        <taxon>Bacillota</taxon>
        <taxon>Bacilli</taxon>
        <taxon>Bacillales</taxon>
        <taxon>Bacillaceae</taxon>
        <taxon>Bacillus</taxon>
        <taxon>Bacillus cereus group</taxon>
    </lineage>
</organism>
<dbReference type="EMBL" id="AHEF01000097">
    <property type="protein sequence ID" value="EOP80276.1"/>
    <property type="molecule type" value="Genomic_DNA"/>
</dbReference>
<comment type="caution">
    <text evidence="1">The sequence shown here is derived from an EMBL/GenBank/DDBJ whole genome shotgun (WGS) entry which is preliminary data.</text>
</comment>
<dbReference type="Pfam" id="PF14305">
    <property type="entry name" value="ATPgrasp_TupA"/>
    <property type="match status" value="1"/>
</dbReference>
<protein>
    <submittedName>
        <fullName evidence="1">Uncharacterized protein</fullName>
    </submittedName>
</protein>
<dbReference type="Proteomes" id="UP000014009">
    <property type="component" value="Unassembled WGS sequence"/>
</dbReference>